<proteinExistence type="predicted"/>
<organism evidence="1 2">
    <name type="scientific">Lentzea flaviverrucosa</name>
    <dbReference type="NCBI Taxonomy" id="200379"/>
    <lineage>
        <taxon>Bacteria</taxon>
        <taxon>Bacillati</taxon>
        <taxon>Actinomycetota</taxon>
        <taxon>Actinomycetes</taxon>
        <taxon>Pseudonocardiales</taxon>
        <taxon>Pseudonocardiaceae</taxon>
        <taxon>Lentzea</taxon>
    </lineage>
</organism>
<protein>
    <submittedName>
        <fullName evidence="1">Uncharacterized protein</fullName>
    </submittedName>
</protein>
<dbReference type="AlphaFoldDB" id="A0A1H8ZXZ8"/>
<name>A0A1H8ZXZ8_9PSEU</name>
<sequence length="58" mass="6171">MKRRPLVAAVVAVVVVSAVVGAAVWIGQANRPASEPTSPVIHERVSVRPLETTIELSR</sequence>
<gene>
    <name evidence="1" type="ORF">SAMN05216195_10124</name>
</gene>
<dbReference type="Proteomes" id="UP000199028">
    <property type="component" value="Unassembled WGS sequence"/>
</dbReference>
<evidence type="ECO:0000313" key="2">
    <source>
        <dbReference type="Proteomes" id="UP000199028"/>
    </source>
</evidence>
<accession>A0A1H8ZXZ8</accession>
<evidence type="ECO:0000313" key="1">
    <source>
        <dbReference type="EMBL" id="SEP68628.1"/>
    </source>
</evidence>
<keyword evidence="2" id="KW-1185">Reference proteome</keyword>
<dbReference type="EMBL" id="FOFT01000001">
    <property type="protein sequence ID" value="SEP68628.1"/>
    <property type="molecule type" value="Genomic_DNA"/>
</dbReference>
<reference evidence="2" key="1">
    <citation type="submission" date="2016-10" db="EMBL/GenBank/DDBJ databases">
        <authorList>
            <person name="Varghese N."/>
            <person name="Submissions S."/>
        </authorList>
    </citation>
    <scope>NUCLEOTIDE SEQUENCE [LARGE SCALE GENOMIC DNA]</scope>
    <source>
        <strain evidence="2">CGMCC 4.578</strain>
    </source>
</reference>